<evidence type="ECO:0000313" key="1">
    <source>
        <dbReference type="EMBL" id="SHE93523.1"/>
    </source>
</evidence>
<dbReference type="RefSeq" id="WP_072864937.1">
    <property type="nucleotide sequence ID" value="NZ_FQUI01000023.1"/>
</dbReference>
<organism evidence="1 2">
    <name type="scientific">Marinitoga hydrogenitolerans (strain DSM 16785 / JCM 12826 / AT1271)</name>
    <dbReference type="NCBI Taxonomy" id="1122195"/>
    <lineage>
        <taxon>Bacteria</taxon>
        <taxon>Thermotogati</taxon>
        <taxon>Thermotogota</taxon>
        <taxon>Thermotogae</taxon>
        <taxon>Petrotogales</taxon>
        <taxon>Petrotogaceae</taxon>
        <taxon>Marinitoga</taxon>
    </lineage>
</organism>
<evidence type="ECO:0000313" key="2">
    <source>
        <dbReference type="Proteomes" id="UP000184334"/>
    </source>
</evidence>
<dbReference type="OrthoDB" id="48730at2"/>
<dbReference type="InterPro" id="IPR036163">
    <property type="entry name" value="HMA_dom_sf"/>
</dbReference>
<dbReference type="Proteomes" id="UP000184334">
    <property type="component" value="Unassembled WGS sequence"/>
</dbReference>
<evidence type="ECO:0008006" key="3">
    <source>
        <dbReference type="Google" id="ProtNLM"/>
    </source>
</evidence>
<sequence length="71" mass="8286">MAKTFNMYMIKGYKNEKDAEIIEEILKGIDGIIKFKVEKAFGAVELTYDDEKISREEISNKLKTKGFELKY</sequence>
<reference evidence="1" key="1">
    <citation type="submission" date="2016-11" db="EMBL/GenBank/DDBJ databases">
        <authorList>
            <person name="Varghese N."/>
            <person name="Submissions S."/>
        </authorList>
    </citation>
    <scope>NUCLEOTIDE SEQUENCE [LARGE SCALE GENOMIC DNA]</scope>
    <source>
        <strain evidence="1">DSM 16785</strain>
    </source>
</reference>
<proteinExistence type="predicted"/>
<dbReference type="EMBL" id="FQUI01000023">
    <property type="protein sequence ID" value="SHE93523.1"/>
    <property type="molecule type" value="Genomic_DNA"/>
</dbReference>
<dbReference type="Gene3D" id="3.30.70.100">
    <property type="match status" value="1"/>
</dbReference>
<accession>A0A1M4XJN0</accession>
<dbReference type="AlphaFoldDB" id="A0A1M4XJN0"/>
<gene>
    <name evidence="1" type="ORF">SAMN02745164_01439</name>
</gene>
<keyword evidence="2" id="KW-1185">Reference proteome</keyword>
<name>A0A1M4XJN0_MARH1</name>
<comment type="caution">
    <text evidence="1">The sequence shown here is derived from an EMBL/GenBank/DDBJ whole genome shotgun (WGS) entry which is preliminary data.</text>
</comment>
<protein>
    <recommendedName>
        <fullName evidence="3">HMA domain-containing protein</fullName>
    </recommendedName>
</protein>
<dbReference type="STRING" id="1122195.SAMN02745164_01439"/>
<dbReference type="GO" id="GO:0046872">
    <property type="term" value="F:metal ion binding"/>
    <property type="evidence" value="ECO:0007669"/>
    <property type="project" value="InterPro"/>
</dbReference>
<dbReference type="SUPFAM" id="SSF55008">
    <property type="entry name" value="HMA, heavy metal-associated domain"/>
    <property type="match status" value="1"/>
</dbReference>